<gene>
    <name evidence="3" type="ORF">FOJ82_03950</name>
</gene>
<dbReference type="AlphaFoldDB" id="A0A553K5P8"/>
<dbReference type="SUPFAM" id="SSF117892">
    <property type="entry name" value="Band 7/SPFH domain"/>
    <property type="match status" value="1"/>
</dbReference>
<evidence type="ECO:0000259" key="2">
    <source>
        <dbReference type="Pfam" id="PF01145"/>
    </source>
</evidence>
<protein>
    <recommendedName>
        <fullName evidence="2">Band 7 domain-containing protein</fullName>
    </recommendedName>
</protein>
<keyword evidence="1" id="KW-0175">Coiled coil</keyword>
<evidence type="ECO:0000256" key="1">
    <source>
        <dbReference type="SAM" id="Coils"/>
    </source>
</evidence>
<dbReference type="Proteomes" id="UP000317638">
    <property type="component" value="Unassembled WGS sequence"/>
</dbReference>
<comment type="caution">
    <text evidence="3">The sequence shown here is derived from an EMBL/GenBank/DDBJ whole genome shotgun (WGS) entry which is preliminary data.</text>
</comment>
<feature type="domain" description="Band 7" evidence="2">
    <location>
        <begin position="21"/>
        <end position="202"/>
    </location>
</feature>
<dbReference type="Pfam" id="PF01145">
    <property type="entry name" value="Band_7"/>
    <property type="match status" value="1"/>
</dbReference>
<reference evidence="3 4" key="1">
    <citation type="submission" date="2019-07" db="EMBL/GenBank/DDBJ databases">
        <authorList>
            <person name="Zhou L.-Y."/>
        </authorList>
    </citation>
    <scope>NUCLEOTIDE SEQUENCE [LARGE SCALE GENOMIC DNA]</scope>
    <source>
        <strain evidence="3 4">YIM 101269</strain>
    </source>
</reference>
<dbReference type="InterPro" id="IPR001107">
    <property type="entry name" value="Band_7"/>
</dbReference>
<sequence length="335" mass="36602">MTTIRRFPFLSHATGTATRVLIQGRRGELISRGPGASFWFRPLGASISEVPIEDLEFGHIFRVTTRDRQEVSVQTALTVRIADPARAVRHLDFAVDVTTGEWTGRPLQALQNRVAETAQQFAAAVVAVTTLEVLLDEGLALVRNAVLDGLLGEEQLGSAGVEVVGVRVVAVRPEEELERALQTGVREAIQAEADRATYERRAQAVDRERAIKENELNNRTQLAGREAELVELVGTNERRRTQHELEREELRAEALLESNRLAVDARVDEIERVAAAENAALVARLEAYRGAELPAIVASIAPEVLRALPEIDAITLTPDMLGDALARAVAGLRAA</sequence>
<proteinExistence type="predicted"/>
<dbReference type="EMBL" id="VKKG01000001">
    <property type="protein sequence ID" value="TRY20030.1"/>
    <property type="molecule type" value="Genomic_DNA"/>
</dbReference>
<dbReference type="OrthoDB" id="3469168at2"/>
<evidence type="ECO:0000313" key="4">
    <source>
        <dbReference type="Proteomes" id="UP000317638"/>
    </source>
</evidence>
<organism evidence="3 4">
    <name type="scientific">Tessaracoccus rhinocerotis</name>
    <dbReference type="NCBI Taxonomy" id="1689449"/>
    <lineage>
        <taxon>Bacteria</taxon>
        <taxon>Bacillati</taxon>
        <taxon>Actinomycetota</taxon>
        <taxon>Actinomycetes</taxon>
        <taxon>Propionibacteriales</taxon>
        <taxon>Propionibacteriaceae</taxon>
        <taxon>Tessaracoccus</taxon>
    </lineage>
</organism>
<dbReference type="InterPro" id="IPR036013">
    <property type="entry name" value="Band_7/SPFH_dom_sf"/>
</dbReference>
<accession>A0A553K5P8</accession>
<evidence type="ECO:0000313" key="3">
    <source>
        <dbReference type="EMBL" id="TRY20030.1"/>
    </source>
</evidence>
<dbReference type="Gene3D" id="3.30.479.30">
    <property type="entry name" value="Band 7 domain"/>
    <property type="match status" value="1"/>
</dbReference>
<dbReference type="RefSeq" id="WP_143937114.1">
    <property type="nucleotide sequence ID" value="NZ_VKKG01000001.1"/>
</dbReference>
<name>A0A553K5P8_9ACTN</name>
<feature type="coiled-coil region" evidence="1">
    <location>
        <begin position="188"/>
        <end position="258"/>
    </location>
</feature>
<keyword evidence="4" id="KW-1185">Reference proteome</keyword>